<name>A0A2T0H0A5_ACTMO</name>
<protein>
    <submittedName>
        <fullName evidence="2">Alpha/beta hydrolase</fullName>
    </submittedName>
</protein>
<comment type="caution">
    <text evidence="2">The sequence shown here is derived from an EMBL/GenBank/DDBJ whole genome shotgun (WGS) entry which is preliminary data.</text>
</comment>
<proteinExistence type="predicted"/>
<dbReference type="FunCoup" id="A0A2T0H0A5">
    <property type="interactions" value="74"/>
</dbReference>
<dbReference type="GO" id="GO:0016787">
    <property type="term" value="F:hydrolase activity"/>
    <property type="evidence" value="ECO:0007669"/>
    <property type="project" value="UniProtKB-KW"/>
</dbReference>
<dbReference type="EMBL" id="PVSR01000003">
    <property type="protein sequence ID" value="PRW64713.1"/>
    <property type="molecule type" value="Genomic_DNA"/>
</dbReference>
<sequence length="288" mass="31782">MTVPAQDVHTEHLGFPAGTVRYHRAGDTGPAVVLLHGGGVDNALISWRHTIAPLSVDHRVYLPDLPGHGGSKQWSGALGQRTLEEVLRWLLDSWGISRAVLVGSSVGGSAAAGFALRHPERVRGLVLTGCEGLRHSLPHQLGTYLRTRARFPDWTASRLLALRREFCGLLARRLLHDPNRLFDREQLLTELHAELRERAGLLCGWYSEAVGSGHMRVNHLPGVHGLRCPTVLVHGEHDSWIPLATAEKAARAIPGCDLRVIREAGHWCHREKPGEFNGVLREFVNRLG</sequence>
<accession>A0A2T0H0A5</accession>
<dbReference type="PANTHER" id="PTHR43689:SF8">
    <property type="entry name" value="ALPHA_BETA-HYDROLASES SUPERFAMILY PROTEIN"/>
    <property type="match status" value="1"/>
</dbReference>
<keyword evidence="3" id="KW-1185">Reference proteome</keyword>
<dbReference type="STRING" id="1050202.GCA_000384035_02682"/>
<dbReference type="InterPro" id="IPR000639">
    <property type="entry name" value="Epox_hydrolase-like"/>
</dbReference>
<dbReference type="InterPro" id="IPR029058">
    <property type="entry name" value="AB_hydrolase_fold"/>
</dbReference>
<feature type="domain" description="AB hydrolase-1" evidence="1">
    <location>
        <begin position="30"/>
        <end position="272"/>
    </location>
</feature>
<dbReference type="InterPro" id="IPR000073">
    <property type="entry name" value="AB_hydrolase_1"/>
</dbReference>
<dbReference type="SUPFAM" id="SSF53474">
    <property type="entry name" value="alpha/beta-Hydrolases"/>
    <property type="match status" value="1"/>
</dbReference>
<dbReference type="AlphaFoldDB" id="A0A2T0H0A5"/>
<evidence type="ECO:0000313" key="3">
    <source>
        <dbReference type="Proteomes" id="UP000239352"/>
    </source>
</evidence>
<dbReference type="Pfam" id="PF00561">
    <property type="entry name" value="Abhydrolase_1"/>
    <property type="match status" value="1"/>
</dbReference>
<reference evidence="2 3" key="1">
    <citation type="submission" date="2018-03" db="EMBL/GenBank/DDBJ databases">
        <title>Actinopolyspora mortivallis from Sahara, screening for active biomolecules.</title>
        <authorList>
            <person name="Selama O."/>
            <person name="Wellington E.M.H."/>
            <person name="Hacene H."/>
        </authorList>
    </citation>
    <scope>NUCLEOTIDE SEQUENCE [LARGE SCALE GENOMIC DNA]</scope>
    <source>
        <strain evidence="2 3">M5A</strain>
    </source>
</reference>
<dbReference type="InParanoid" id="A0A2T0H0A5"/>
<dbReference type="PANTHER" id="PTHR43689">
    <property type="entry name" value="HYDROLASE"/>
    <property type="match status" value="1"/>
</dbReference>
<dbReference type="Proteomes" id="UP000239352">
    <property type="component" value="Unassembled WGS sequence"/>
</dbReference>
<evidence type="ECO:0000313" key="2">
    <source>
        <dbReference type="EMBL" id="PRW64713.1"/>
    </source>
</evidence>
<gene>
    <name evidence="2" type="ORF">CEP50_04595</name>
</gene>
<organism evidence="2 3">
    <name type="scientific">Actinopolyspora mortivallis</name>
    <dbReference type="NCBI Taxonomy" id="33906"/>
    <lineage>
        <taxon>Bacteria</taxon>
        <taxon>Bacillati</taxon>
        <taxon>Actinomycetota</taxon>
        <taxon>Actinomycetes</taxon>
        <taxon>Actinopolysporales</taxon>
        <taxon>Actinopolysporaceae</taxon>
        <taxon>Actinopolyspora</taxon>
    </lineage>
</organism>
<evidence type="ECO:0000259" key="1">
    <source>
        <dbReference type="Pfam" id="PF00561"/>
    </source>
</evidence>
<dbReference type="PRINTS" id="PR00412">
    <property type="entry name" value="EPOXHYDRLASE"/>
</dbReference>
<dbReference type="PRINTS" id="PR00111">
    <property type="entry name" value="ABHYDROLASE"/>
</dbReference>
<dbReference type="Gene3D" id="3.40.50.1820">
    <property type="entry name" value="alpha/beta hydrolase"/>
    <property type="match status" value="1"/>
</dbReference>
<dbReference type="RefSeq" id="WP_106112739.1">
    <property type="nucleotide sequence ID" value="NZ_PVSR01000003.1"/>
</dbReference>
<keyword evidence="2" id="KW-0378">Hydrolase</keyword>